<dbReference type="PRINTS" id="PR00946">
    <property type="entry name" value="HGSCAVENGER"/>
</dbReference>
<dbReference type="RefSeq" id="WP_126725057.1">
    <property type="nucleotide sequence ID" value="NZ_RYZH01000015.1"/>
</dbReference>
<dbReference type="PANTHER" id="PTHR46594">
    <property type="entry name" value="P-TYPE CATION-TRANSPORTING ATPASE"/>
    <property type="match status" value="1"/>
</dbReference>
<reference evidence="4 5" key="1">
    <citation type="submission" date="2018-12" db="EMBL/GenBank/DDBJ databases">
        <authorList>
            <person name="Toschakov S.V."/>
        </authorList>
    </citation>
    <scope>NUCLEOTIDE SEQUENCE [LARGE SCALE GENOMIC DNA]</scope>
    <source>
        <strain evidence="4 5">GM2012</strain>
    </source>
</reference>
<dbReference type="InterPro" id="IPR006121">
    <property type="entry name" value="HMA_dom"/>
</dbReference>
<dbReference type="PANTHER" id="PTHR46594:SF4">
    <property type="entry name" value="P-TYPE CATION-TRANSPORTING ATPASE"/>
    <property type="match status" value="1"/>
</dbReference>
<keyword evidence="2" id="KW-0186">Copper</keyword>
<dbReference type="InterPro" id="IPR001802">
    <property type="entry name" value="MerP/CopZ"/>
</dbReference>
<dbReference type="Proteomes" id="UP000280296">
    <property type="component" value="Unassembled WGS sequence"/>
</dbReference>
<evidence type="ECO:0000313" key="5">
    <source>
        <dbReference type="Proteomes" id="UP000280296"/>
    </source>
</evidence>
<keyword evidence="1" id="KW-0479">Metal-binding</keyword>
<dbReference type="EMBL" id="RYZH01000015">
    <property type="protein sequence ID" value="RUL87937.1"/>
    <property type="molecule type" value="Genomic_DNA"/>
</dbReference>
<dbReference type="InterPro" id="IPR036163">
    <property type="entry name" value="HMA_dom_sf"/>
</dbReference>
<reference evidence="4 5" key="2">
    <citation type="submission" date="2019-01" db="EMBL/GenBank/DDBJ databases">
        <title>Tautonia sociabilis, a novel thermotolerant planctomycete of Isosphaeraceae family, isolated from a 4000 m deep subterranean habitat.</title>
        <authorList>
            <person name="Kovaleva O.L."/>
            <person name="Elcheninov A.G."/>
            <person name="Van Heerden E."/>
            <person name="Toshchakov S.V."/>
            <person name="Novikov A."/>
            <person name="Bonch-Osmolovskaya E.A."/>
            <person name="Kublanov I.V."/>
        </authorList>
    </citation>
    <scope>NUCLEOTIDE SEQUENCE [LARGE SCALE GENOMIC DNA]</scope>
    <source>
        <strain evidence="4 5">GM2012</strain>
    </source>
</reference>
<evidence type="ECO:0000313" key="4">
    <source>
        <dbReference type="EMBL" id="RUL87937.1"/>
    </source>
</evidence>
<feature type="domain" description="HMA" evidence="3">
    <location>
        <begin position="61"/>
        <end position="127"/>
    </location>
</feature>
<dbReference type="InterPro" id="IPR006122">
    <property type="entry name" value="HMA_Cu_ion-bd"/>
</dbReference>
<dbReference type="NCBIfam" id="TIGR00003">
    <property type="entry name" value="copper ion binding protein"/>
    <property type="match status" value="2"/>
</dbReference>
<dbReference type="Gene3D" id="3.30.70.100">
    <property type="match status" value="2"/>
</dbReference>
<dbReference type="InterPro" id="IPR017969">
    <property type="entry name" value="Heavy-metal-associated_CS"/>
</dbReference>
<dbReference type="SUPFAM" id="SSF55008">
    <property type="entry name" value="HMA, heavy metal-associated domain"/>
    <property type="match status" value="2"/>
</dbReference>
<evidence type="ECO:0000259" key="3">
    <source>
        <dbReference type="PROSITE" id="PS50846"/>
    </source>
</evidence>
<dbReference type="PROSITE" id="PS01047">
    <property type="entry name" value="HMA_1"/>
    <property type="match status" value="2"/>
</dbReference>
<organism evidence="4 5">
    <name type="scientific">Tautonia sociabilis</name>
    <dbReference type="NCBI Taxonomy" id="2080755"/>
    <lineage>
        <taxon>Bacteria</taxon>
        <taxon>Pseudomonadati</taxon>
        <taxon>Planctomycetota</taxon>
        <taxon>Planctomycetia</taxon>
        <taxon>Isosphaerales</taxon>
        <taxon>Isosphaeraceae</taxon>
        <taxon>Tautonia</taxon>
    </lineage>
</organism>
<dbReference type="FunFam" id="3.30.70.100:FF:000001">
    <property type="entry name" value="ATPase copper transporting beta"/>
    <property type="match status" value="1"/>
</dbReference>
<dbReference type="OrthoDB" id="9813965at2"/>
<evidence type="ECO:0000256" key="2">
    <source>
        <dbReference type="ARBA" id="ARBA00023008"/>
    </source>
</evidence>
<protein>
    <recommendedName>
        <fullName evidence="3">HMA domain-containing protein</fullName>
    </recommendedName>
</protein>
<name>A0A432ML53_9BACT</name>
<gene>
    <name evidence="4" type="ORF">TsocGM_09410</name>
</gene>
<comment type="caution">
    <text evidence="4">The sequence shown here is derived from an EMBL/GenBank/DDBJ whole genome shotgun (WGS) entry which is preliminary data.</text>
</comment>
<dbReference type="AlphaFoldDB" id="A0A432ML53"/>
<evidence type="ECO:0000256" key="1">
    <source>
        <dbReference type="ARBA" id="ARBA00022723"/>
    </source>
</evidence>
<dbReference type="GO" id="GO:0005507">
    <property type="term" value="F:copper ion binding"/>
    <property type="evidence" value="ECO:0007669"/>
    <property type="project" value="InterPro"/>
</dbReference>
<keyword evidence="5" id="KW-1185">Reference proteome</keyword>
<proteinExistence type="predicted"/>
<feature type="domain" description="HMA" evidence="3">
    <location>
        <begin position="148"/>
        <end position="214"/>
    </location>
</feature>
<dbReference type="Pfam" id="PF00403">
    <property type="entry name" value="HMA"/>
    <property type="match status" value="2"/>
</dbReference>
<dbReference type="PROSITE" id="PS50846">
    <property type="entry name" value="HMA_2"/>
    <property type="match status" value="2"/>
</dbReference>
<accession>A0A432ML53</accession>
<sequence>MMEEERSESSGGSRITLLALGVVGLIALAVGAYAAKGPLGGAQSASSKSAEPTAAPDVAMQTVAIPVEGMSCAACAASIKKSLKAVDGVGSAEVSLERREVVVRYAGEKTTPERLTSEINELGYKASLPEEAKKADAAEAAPPESRVKTATIPVQGMACESCVETVEGLLRSLPGVEDARVSLKEQEALVRYVDGEVTPERLAEEIRAQGFDAGTPSTEGRK</sequence>
<dbReference type="CDD" id="cd00371">
    <property type="entry name" value="HMA"/>
    <property type="match status" value="2"/>
</dbReference>
<dbReference type="FunFam" id="3.30.70.100:FF:000005">
    <property type="entry name" value="Copper-exporting P-type ATPase A"/>
    <property type="match status" value="1"/>
</dbReference>